<dbReference type="EC" id="7.2.2.3" evidence="19"/>
<dbReference type="SMART" id="SM00831">
    <property type="entry name" value="Cation_ATPase_N"/>
    <property type="match status" value="1"/>
</dbReference>
<dbReference type="InterPro" id="IPR044492">
    <property type="entry name" value="P_typ_ATPase_HD_dom"/>
</dbReference>
<dbReference type="Pfam" id="PF00689">
    <property type="entry name" value="Cation_ATPase_C"/>
    <property type="match status" value="1"/>
</dbReference>
<dbReference type="EMBL" id="ML743680">
    <property type="protein sequence ID" value="KAE8131023.1"/>
    <property type="molecule type" value="Genomic_DNA"/>
</dbReference>
<evidence type="ECO:0000256" key="18">
    <source>
        <dbReference type="ARBA" id="ARBA00035017"/>
    </source>
</evidence>
<comment type="subcellular location">
    <subcellularLocation>
        <location evidence="2">Cell membrane</location>
        <topology evidence="2">Multi-pass membrane protein</topology>
    </subcellularLocation>
</comment>
<dbReference type="FunFam" id="2.70.150.10:FF:000016">
    <property type="entry name" value="Calcium-transporting P-type ATPase putative"/>
    <property type="match status" value="1"/>
</dbReference>
<keyword evidence="14" id="KW-0915">Sodium</keyword>
<evidence type="ECO:0000259" key="24">
    <source>
        <dbReference type="SMART" id="SM00831"/>
    </source>
</evidence>
<evidence type="ECO:0000256" key="10">
    <source>
        <dbReference type="ARBA" id="ARBA00022842"/>
    </source>
</evidence>
<dbReference type="Pfam" id="PF00690">
    <property type="entry name" value="Cation_ATPase_N"/>
    <property type="match status" value="1"/>
</dbReference>
<dbReference type="GO" id="GO:0016887">
    <property type="term" value="F:ATP hydrolysis activity"/>
    <property type="evidence" value="ECO:0007669"/>
    <property type="project" value="InterPro"/>
</dbReference>
<evidence type="ECO:0000256" key="15">
    <source>
        <dbReference type="ARBA" id="ARBA00023065"/>
    </source>
</evidence>
<feature type="transmembrane region" description="Helical" evidence="23">
    <location>
        <begin position="364"/>
        <end position="390"/>
    </location>
</feature>
<keyword evidence="8" id="KW-0547">Nucleotide-binding</keyword>
<dbReference type="PANTHER" id="PTHR42861">
    <property type="entry name" value="CALCIUM-TRANSPORTING ATPASE"/>
    <property type="match status" value="1"/>
</dbReference>
<keyword evidence="10" id="KW-0460">Magnesium</keyword>
<feature type="transmembrane region" description="Helical" evidence="23">
    <location>
        <begin position="986"/>
        <end position="1007"/>
    </location>
</feature>
<feature type="transmembrane region" description="Helical" evidence="23">
    <location>
        <begin position="808"/>
        <end position="829"/>
    </location>
</feature>
<dbReference type="Gene3D" id="2.70.150.10">
    <property type="entry name" value="Calcium-transporting ATPase, cytoplasmic transduction domain A"/>
    <property type="match status" value="1"/>
</dbReference>
<dbReference type="InterPro" id="IPR023299">
    <property type="entry name" value="ATPase_P-typ_cyto_dom_N"/>
</dbReference>
<sequence length="1086" mass="118033">MGIETSPPDVEESTEPPICPYQKESKSQPNNHPSDVKQDPQAENRTQEQNPTALKSASNNSTRQDDCRSLLQYAHTVEPEQLAVLLDVDARHGLSSTDSAARLQRDGPNRVREMEGLSIWKILLRQVSNSLTLVLLITMAISFGIDDYIEGGVITAVILLNIVVGFVQDYRAEKTIMSLQRLSAPVCKVLRDGRVSSVKAESLVVGDIVQLAVGDIVPADMRLFDGMNVSVDEALLTGESLPVTKTPHITLTSQDVPLGDRTNMAYSGCSTTQGRATGVVTATGMKTEVGKIAQLLQDKRDQGSANPFVRAFRNVKSTTKNILGLVGTPLQVKLSKFALLLFGLAVLLAIIVFSVNKFDIQGEVLIYGICVAVAVVPESLIAVLTITVAVGTKAMAKGNVIVRKLQCLEAVGGVTNICSDKTGTLTQGKMIARTAWIPRAGTLTVSQTTNPYDPTSGSVQIDEVDWKPHGMQGNKALTTFLNTISLCNLSTVQKEQQSTPPEKEPGHGAQVRWTAVGEPTEIALHVLAMRFGLGKTRILQDNNLQLHTEYPFDSSIKRMTVVYRSPEMGLNEVYTKGAPETVIPRLNSGEIEKCSIQDTADRMAGEGLRVLCVAYKRVRIDNDLEVSSRSTAESNLSFGGLVGLYDPPRIETAAAVRRCQMAGIGVHMLTGDHIRTATAIASEVGILDPLIGAKSSRLVMAAEDFDRLSDIDIDAIEQLPLVIARCSPTTKVRMVEAMHRRNAFCVMTGDGVNDSPALKRADVGIAMGKNGSDVAKEAADMVLTDDNFSSIVKAVEEGRRLFDNIQKFLMHLLISNIAQVVLLLVALAFKDAEGNSIFPLSPLEILWANLVTSSFLAIGLGLEEAQPDIMYRPPHDLKVGVFTRELITDKMIYGTCMGSLCLVAFVCVIYGKGEGTSSMGHDCNEAWNESCGVVFRARATTYATLTFLLLVTAWEVKHFTRSLFNLDPGRYPGRLSVFHSIWRNRFLFWAVVAGFVIAFPVIYLPAVNRIVFKHQAIDWEWGVVFGCVVVYLAMVETWKATKRAFGIGSGKNATLTLEDAETRAGLASPVLTLSANASVDASVEMK</sequence>
<dbReference type="OrthoDB" id="3352408at2759"/>
<evidence type="ECO:0000256" key="21">
    <source>
        <dbReference type="ARBA" id="ARBA00049499"/>
    </source>
</evidence>
<keyword evidence="12" id="KW-1278">Translocase</keyword>
<feature type="transmembrane region" description="Helical" evidence="23">
    <location>
        <begin position="891"/>
        <end position="911"/>
    </location>
</feature>
<evidence type="ECO:0000313" key="25">
    <source>
        <dbReference type="EMBL" id="KAE8131023.1"/>
    </source>
</evidence>
<feature type="transmembrane region" description="Helical" evidence="23">
    <location>
        <begin position="845"/>
        <end position="862"/>
    </location>
</feature>
<dbReference type="Pfam" id="PF00122">
    <property type="entry name" value="E1-E2_ATPase"/>
    <property type="match status" value="1"/>
</dbReference>
<dbReference type="GeneID" id="43647449"/>
<dbReference type="InterPro" id="IPR023214">
    <property type="entry name" value="HAD_sf"/>
</dbReference>
<dbReference type="RefSeq" id="XP_031907086.1">
    <property type="nucleotide sequence ID" value="XM_032063239.1"/>
</dbReference>
<dbReference type="Gene3D" id="1.20.1110.10">
    <property type="entry name" value="Calcium-transporting ATPase, transmembrane domain"/>
    <property type="match status" value="1"/>
</dbReference>
<feature type="compositionally biased region" description="Basic and acidic residues" evidence="22">
    <location>
        <begin position="34"/>
        <end position="46"/>
    </location>
</feature>
<dbReference type="SUPFAM" id="SSF56784">
    <property type="entry name" value="HAD-like"/>
    <property type="match status" value="1"/>
</dbReference>
<keyword evidence="16 23" id="KW-0472">Membrane</keyword>
<evidence type="ECO:0000256" key="9">
    <source>
        <dbReference type="ARBA" id="ARBA00022840"/>
    </source>
</evidence>
<comment type="catalytic activity">
    <reaction evidence="20">
        <text>K(+)(in) + ATP + H2O = K(+)(out) + ADP + phosphate + H(+)</text>
        <dbReference type="Rhea" id="RHEA:75815"/>
        <dbReference type="ChEBI" id="CHEBI:15377"/>
        <dbReference type="ChEBI" id="CHEBI:15378"/>
        <dbReference type="ChEBI" id="CHEBI:29103"/>
        <dbReference type="ChEBI" id="CHEBI:30616"/>
        <dbReference type="ChEBI" id="CHEBI:43474"/>
        <dbReference type="ChEBI" id="CHEBI:456216"/>
    </reaction>
</comment>
<dbReference type="SUPFAM" id="SSF81653">
    <property type="entry name" value="Calcium ATPase, transduction domain A"/>
    <property type="match status" value="1"/>
</dbReference>
<evidence type="ECO:0000256" key="22">
    <source>
        <dbReference type="SAM" id="MobiDB-lite"/>
    </source>
</evidence>
<dbReference type="InterPro" id="IPR018303">
    <property type="entry name" value="ATPase_P-typ_P_site"/>
</dbReference>
<dbReference type="Pfam" id="PF13246">
    <property type="entry name" value="Cation_ATPase"/>
    <property type="match status" value="1"/>
</dbReference>
<proteinExistence type="inferred from homology"/>
<dbReference type="InterPro" id="IPR004014">
    <property type="entry name" value="ATPase_P-typ_cation-transptr_N"/>
</dbReference>
<evidence type="ECO:0000256" key="11">
    <source>
        <dbReference type="ARBA" id="ARBA00022958"/>
    </source>
</evidence>
<dbReference type="Gene3D" id="3.40.1110.10">
    <property type="entry name" value="Calcium-transporting ATPase, cytoplasmic domain N"/>
    <property type="match status" value="1"/>
</dbReference>
<evidence type="ECO:0000256" key="8">
    <source>
        <dbReference type="ARBA" id="ARBA00022741"/>
    </source>
</evidence>
<keyword evidence="6 23" id="KW-0812">Transmembrane</keyword>
<dbReference type="Pfam" id="PF08282">
    <property type="entry name" value="Hydrolase_3"/>
    <property type="match status" value="1"/>
</dbReference>
<keyword evidence="15" id="KW-0406">Ion transport</keyword>
<dbReference type="Gene3D" id="3.40.50.1000">
    <property type="entry name" value="HAD superfamily/HAD-like"/>
    <property type="match status" value="1"/>
</dbReference>
<feature type="transmembrane region" description="Helical" evidence="23">
    <location>
        <begin position="122"/>
        <end position="142"/>
    </location>
</feature>
<dbReference type="GO" id="GO:0006813">
    <property type="term" value="P:potassium ion transport"/>
    <property type="evidence" value="ECO:0007669"/>
    <property type="project" value="UniProtKB-KW"/>
</dbReference>
<evidence type="ECO:0000256" key="13">
    <source>
        <dbReference type="ARBA" id="ARBA00022989"/>
    </source>
</evidence>
<evidence type="ECO:0000256" key="5">
    <source>
        <dbReference type="ARBA" id="ARBA00022538"/>
    </source>
</evidence>
<evidence type="ECO:0000256" key="19">
    <source>
        <dbReference type="ARBA" id="ARBA00035029"/>
    </source>
</evidence>
<dbReference type="GO" id="GO:0008554">
    <property type="term" value="F:P-type sodium transporter activity"/>
    <property type="evidence" value="ECO:0007669"/>
    <property type="project" value="UniProtKB-EC"/>
</dbReference>
<feature type="region of interest" description="Disordered" evidence="22">
    <location>
        <begin position="1"/>
        <end position="65"/>
    </location>
</feature>
<feature type="transmembrane region" description="Helical" evidence="23">
    <location>
        <begin position="939"/>
        <end position="956"/>
    </location>
</feature>
<evidence type="ECO:0000256" key="7">
    <source>
        <dbReference type="ARBA" id="ARBA00022723"/>
    </source>
</evidence>
<dbReference type="InterPro" id="IPR059000">
    <property type="entry name" value="ATPase_P-type_domA"/>
</dbReference>
<keyword evidence="11" id="KW-0630">Potassium</keyword>
<dbReference type="PRINTS" id="PR00120">
    <property type="entry name" value="HATPASE"/>
</dbReference>
<dbReference type="InterPro" id="IPR001757">
    <property type="entry name" value="P_typ_ATPase"/>
</dbReference>
<dbReference type="GO" id="GO:0005524">
    <property type="term" value="F:ATP binding"/>
    <property type="evidence" value="ECO:0007669"/>
    <property type="project" value="UniProtKB-KW"/>
</dbReference>
<evidence type="ECO:0000256" key="16">
    <source>
        <dbReference type="ARBA" id="ARBA00023136"/>
    </source>
</evidence>
<evidence type="ECO:0000256" key="23">
    <source>
        <dbReference type="SAM" id="Phobius"/>
    </source>
</evidence>
<dbReference type="InterPro" id="IPR008250">
    <property type="entry name" value="ATPase_P-typ_transduc_dom_A_sf"/>
</dbReference>
<dbReference type="SFLD" id="SFLDS00003">
    <property type="entry name" value="Haloacid_Dehalogenase"/>
    <property type="match status" value="1"/>
</dbReference>
<feature type="transmembrane region" description="Helical" evidence="23">
    <location>
        <begin position="337"/>
        <end position="358"/>
    </location>
</feature>
<dbReference type="InterPro" id="IPR036412">
    <property type="entry name" value="HAD-like_sf"/>
</dbReference>
<keyword evidence="13 23" id="KW-1133">Transmembrane helix</keyword>
<comment type="catalytic activity">
    <reaction evidence="21">
        <text>Na(+)(in) + ATP + H2O = Na(+)(out) + ADP + phosphate + H(+)</text>
        <dbReference type="Rhea" id="RHEA:14633"/>
        <dbReference type="ChEBI" id="CHEBI:15377"/>
        <dbReference type="ChEBI" id="CHEBI:15378"/>
        <dbReference type="ChEBI" id="CHEBI:29101"/>
        <dbReference type="ChEBI" id="CHEBI:30616"/>
        <dbReference type="ChEBI" id="CHEBI:43474"/>
        <dbReference type="ChEBI" id="CHEBI:456216"/>
        <dbReference type="EC" id="7.2.2.3"/>
    </reaction>
    <physiologicalReaction direction="left-to-right" evidence="21">
        <dbReference type="Rhea" id="RHEA:14634"/>
    </physiologicalReaction>
</comment>
<evidence type="ECO:0000256" key="2">
    <source>
        <dbReference type="ARBA" id="ARBA00004651"/>
    </source>
</evidence>
<gene>
    <name evidence="25" type="ORF">BDV38DRAFT_36887</name>
</gene>
<dbReference type="Proteomes" id="UP000325672">
    <property type="component" value="Unassembled WGS sequence"/>
</dbReference>
<organism evidence="25 26">
    <name type="scientific">Aspergillus pseudotamarii</name>
    <dbReference type="NCBI Taxonomy" id="132259"/>
    <lineage>
        <taxon>Eukaryota</taxon>
        <taxon>Fungi</taxon>
        <taxon>Dikarya</taxon>
        <taxon>Ascomycota</taxon>
        <taxon>Pezizomycotina</taxon>
        <taxon>Eurotiomycetes</taxon>
        <taxon>Eurotiomycetidae</taxon>
        <taxon>Eurotiales</taxon>
        <taxon>Aspergillaceae</taxon>
        <taxon>Aspergillus</taxon>
        <taxon>Aspergillus subgen. Circumdati</taxon>
    </lineage>
</organism>
<dbReference type="NCBIfam" id="TIGR01523">
    <property type="entry name" value="ATPase-IID_K-Na"/>
    <property type="match status" value="1"/>
</dbReference>
<evidence type="ECO:0000256" key="1">
    <source>
        <dbReference type="ARBA" id="ARBA00001946"/>
    </source>
</evidence>
<protein>
    <recommendedName>
        <fullName evidence="19">P-type Na(+) transporter</fullName>
        <ecNumber evidence="19">7.2.2.3</ecNumber>
    </recommendedName>
</protein>
<keyword evidence="17" id="KW-0739">Sodium transport</keyword>
<dbReference type="InterPro" id="IPR023298">
    <property type="entry name" value="ATPase_P-typ_TM_dom_sf"/>
</dbReference>
<dbReference type="PRINTS" id="PR00119">
    <property type="entry name" value="CATATPASE"/>
</dbReference>
<dbReference type="SUPFAM" id="SSF81660">
    <property type="entry name" value="Metal cation-transporting ATPase, ATP-binding domain N"/>
    <property type="match status" value="1"/>
</dbReference>
<feature type="domain" description="Cation-transporting P-type ATPase N-terminal" evidence="24">
    <location>
        <begin position="73"/>
        <end position="147"/>
    </location>
</feature>
<dbReference type="SFLD" id="SFLDG00002">
    <property type="entry name" value="C1.7:_P-type_atpase_like"/>
    <property type="match status" value="1"/>
</dbReference>
<evidence type="ECO:0000256" key="14">
    <source>
        <dbReference type="ARBA" id="ARBA00023053"/>
    </source>
</evidence>
<dbReference type="SUPFAM" id="SSF81665">
    <property type="entry name" value="Calcium ATPase, transmembrane domain M"/>
    <property type="match status" value="1"/>
</dbReference>
<comment type="similarity">
    <text evidence="18">Belongs to the cation transport ATPase (P-type) (TC 3.A.3) family. Type IID subfamily.</text>
</comment>
<dbReference type="SFLD" id="SFLDF00027">
    <property type="entry name" value="p-type_atpase"/>
    <property type="match status" value="1"/>
</dbReference>
<reference evidence="25 26" key="1">
    <citation type="submission" date="2019-04" db="EMBL/GenBank/DDBJ databases">
        <title>Friends and foes A comparative genomics study of 23 Aspergillus species from section Flavi.</title>
        <authorList>
            <consortium name="DOE Joint Genome Institute"/>
            <person name="Kjaerbolling I."/>
            <person name="Vesth T."/>
            <person name="Frisvad J.C."/>
            <person name="Nybo J.L."/>
            <person name="Theobald S."/>
            <person name="Kildgaard S."/>
            <person name="Isbrandt T."/>
            <person name="Kuo A."/>
            <person name="Sato A."/>
            <person name="Lyhne E.K."/>
            <person name="Kogle M.E."/>
            <person name="Wiebenga A."/>
            <person name="Kun R.S."/>
            <person name="Lubbers R.J."/>
            <person name="Makela M.R."/>
            <person name="Barry K."/>
            <person name="Chovatia M."/>
            <person name="Clum A."/>
            <person name="Daum C."/>
            <person name="Haridas S."/>
            <person name="He G."/>
            <person name="LaButti K."/>
            <person name="Lipzen A."/>
            <person name="Mondo S."/>
            <person name="Riley R."/>
            <person name="Salamov A."/>
            <person name="Simmons B.A."/>
            <person name="Magnuson J.K."/>
            <person name="Henrissat B."/>
            <person name="Mortensen U.H."/>
            <person name="Larsen T.O."/>
            <person name="Devries R.P."/>
            <person name="Grigoriev I.V."/>
            <person name="Machida M."/>
            <person name="Baker S.E."/>
            <person name="Andersen M.R."/>
        </authorList>
    </citation>
    <scope>NUCLEOTIDE SEQUENCE [LARGE SCALE GENOMIC DNA]</scope>
    <source>
        <strain evidence="25 26">CBS 117625</strain>
    </source>
</reference>
<dbReference type="FunFam" id="3.40.50.1000:FF:000193">
    <property type="entry name" value="Plasma membrane calcium-transporting ATPase 2"/>
    <property type="match status" value="1"/>
</dbReference>
<evidence type="ECO:0000256" key="17">
    <source>
        <dbReference type="ARBA" id="ARBA00023201"/>
    </source>
</evidence>
<evidence type="ECO:0000256" key="20">
    <source>
        <dbReference type="ARBA" id="ARBA00048599"/>
    </source>
</evidence>
<feature type="transmembrane region" description="Helical" evidence="23">
    <location>
        <begin position="148"/>
        <end position="167"/>
    </location>
</feature>
<dbReference type="GO" id="GO:0005886">
    <property type="term" value="C:plasma membrane"/>
    <property type="evidence" value="ECO:0007669"/>
    <property type="project" value="UniProtKB-SubCell"/>
</dbReference>
<accession>A0A5N6SC98</accession>
<evidence type="ECO:0000256" key="6">
    <source>
        <dbReference type="ARBA" id="ARBA00022692"/>
    </source>
</evidence>
<keyword evidence="3" id="KW-0813">Transport</keyword>
<evidence type="ECO:0000313" key="26">
    <source>
        <dbReference type="Proteomes" id="UP000325672"/>
    </source>
</evidence>
<comment type="cofactor">
    <cofactor evidence="1">
        <name>Mg(2+)</name>
        <dbReference type="ChEBI" id="CHEBI:18420"/>
    </cofactor>
</comment>
<keyword evidence="7" id="KW-0479">Metal-binding</keyword>
<dbReference type="FunFam" id="3.40.50.1000:FF:000001">
    <property type="entry name" value="Phospholipid-transporting ATPase IC"/>
    <property type="match status" value="1"/>
</dbReference>
<dbReference type="PROSITE" id="PS00154">
    <property type="entry name" value="ATPASE_E1_E2"/>
    <property type="match status" value="1"/>
</dbReference>
<keyword evidence="4" id="KW-1003">Cell membrane</keyword>
<feature type="compositionally biased region" description="Polar residues" evidence="22">
    <location>
        <begin position="47"/>
        <end position="62"/>
    </location>
</feature>
<dbReference type="InterPro" id="IPR006414">
    <property type="entry name" value="P-type_ATPase_IID"/>
</dbReference>
<evidence type="ECO:0000256" key="4">
    <source>
        <dbReference type="ARBA" id="ARBA00022475"/>
    </source>
</evidence>
<dbReference type="NCBIfam" id="TIGR01494">
    <property type="entry name" value="ATPase_P-type"/>
    <property type="match status" value="3"/>
</dbReference>
<dbReference type="FunFam" id="1.20.1110.10:FF:000015">
    <property type="entry name" value="Sodium ion P-type ATPase"/>
    <property type="match status" value="1"/>
</dbReference>
<evidence type="ECO:0000256" key="12">
    <source>
        <dbReference type="ARBA" id="ARBA00022967"/>
    </source>
</evidence>
<name>A0A5N6SC98_ASPPS</name>
<dbReference type="FunFam" id="1.20.1110.10:FF:000020">
    <property type="entry name" value="Sodium ion P-type ATPase"/>
    <property type="match status" value="1"/>
</dbReference>
<keyword evidence="5" id="KW-0633">Potassium transport</keyword>
<feature type="transmembrane region" description="Helical" evidence="23">
    <location>
        <begin position="1019"/>
        <end position="1035"/>
    </location>
</feature>
<keyword evidence="26" id="KW-1185">Reference proteome</keyword>
<dbReference type="AlphaFoldDB" id="A0A5N6SC98"/>
<evidence type="ECO:0000256" key="3">
    <source>
        <dbReference type="ARBA" id="ARBA00022448"/>
    </source>
</evidence>
<keyword evidence="9" id="KW-0067">ATP-binding</keyword>
<dbReference type="InterPro" id="IPR006068">
    <property type="entry name" value="ATPase_P-typ_cation-transptr_C"/>
</dbReference>
<dbReference type="GO" id="GO:0046872">
    <property type="term" value="F:metal ion binding"/>
    <property type="evidence" value="ECO:0007669"/>
    <property type="project" value="UniProtKB-KW"/>
</dbReference>